<keyword evidence="2" id="KW-1185">Reference proteome</keyword>
<accession>A0A1G5SFZ7</accession>
<dbReference type="EMBL" id="FMWO01000057">
    <property type="protein sequence ID" value="SCZ86125.1"/>
    <property type="molecule type" value="Genomic_DNA"/>
</dbReference>
<sequence length="69" mass="7745">MLAEFRPNFGATLEQVANIGGFDHFNWAQYVLEYPGFLIGANGAIIDDPFLTLQMEGSFGNQRTIYRSI</sequence>
<dbReference type="STRING" id="51642.NSMM_490014"/>
<gene>
    <name evidence="1" type="ORF">NSMM_490014</name>
</gene>
<protein>
    <submittedName>
        <fullName evidence="1">Uncharacterized protein</fullName>
    </submittedName>
</protein>
<proteinExistence type="predicted"/>
<evidence type="ECO:0000313" key="2">
    <source>
        <dbReference type="Proteomes" id="UP000198729"/>
    </source>
</evidence>
<dbReference type="AlphaFoldDB" id="A0A1G5SFZ7"/>
<reference evidence="1 2" key="1">
    <citation type="submission" date="2016-10" db="EMBL/GenBank/DDBJ databases">
        <authorList>
            <person name="de Groot N.N."/>
        </authorList>
    </citation>
    <scope>NUCLEOTIDE SEQUENCE [LARGE SCALE GENOMIC DNA]</scope>
    <source>
        <strain evidence="1">1</strain>
    </source>
</reference>
<dbReference type="Proteomes" id="UP000198729">
    <property type="component" value="Unassembled WGS sequence"/>
</dbReference>
<organism evidence="1 2">
    <name type="scientific">Nitrosomonas mobilis</name>
    <dbReference type="NCBI Taxonomy" id="51642"/>
    <lineage>
        <taxon>Bacteria</taxon>
        <taxon>Pseudomonadati</taxon>
        <taxon>Pseudomonadota</taxon>
        <taxon>Betaproteobacteria</taxon>
        <taxon>Nitrosomonadales</taxon>
        <taxon>Nitrosomonadaceae</taxon>
        <taxon>Nitrosomonas</taxon>
    </lineage>
</organism>
<evidence type="ECO:0000313" key="1">
    <source>
        <dbReference type="EMBL" id="SCZ86125.1"/>
    </source>
</evidence>
<name>A0A1G5SFZ7_9PROT</name>